<keyword evidence="4" id="KW-0732">Signal</keyword>
<accession>I0V051</accession>
<sequence length="239" mass="25652">MLPRRLALNLVAALVVSASLPACTANPDNSGPLPGAEGLVNAAEGALEELASVAFEFRLTGAVPGLQVREVEGVADRGRGPNGSATGEADAQLLTERVRYSFVVEGNTLSLTEQDGTTVRRPVPADYAPARLLDPATGIRQLLAEATNLTTETREELDDIETYRIGGELRHEVVSALLPGVHDDVDVKFWIADGSHRLMRVWVQVPPRKKNEGATQLELALTRHNAVEVRPSDPSAGRR</sequence>
<dbReference type="RefSeq" id="WP_006237627.1">
    <property type="nucleotide sequence ID" value="NZ_JH636049.1"/>
</dbReference>
<dbReference type="AlphaFoldDB" id="I0V051"/>
<dbReference type="SUPFAM" id="SSF89392">
    <property type="entry name" value="Prokaryotic lipoproteins and lipoprotein localization factors"/>
    <property type="match status" value="1"/>
</dbReference>
<organism evidence="5 6">
    <name type="scientific">Saccharomonospora xinjiangensis XJ-54</name>
    <dbReference type="NCBI Taxonomy" id="882086"/>
    <lineage>
        <taxon>Bacteria</taxon>
        <taxon>Bacillati</taxon>
        <taxon>Actinomycetota</taxon>
        <taxon>Actinomycetes</taxon>
        <taxon>Pseudonocardiales</taxon>
        <taxon>Pseudonocardiaceae</taxon>
        <taxon>Saccharomonospora</taxon>
    </lineage>
</organism>
<protein>
    <recommendedName>
        <fullName evidence="7">Lipoprotein LprG</fullName>
    </recommendedName>
</protein>
<evidence type="ECO:0000256" key="3">
    <source>
        <dbReference type="ARBA" id="ARBA00022475"/>
    </source>
</evidence>
<dbReference type="Proteomes" id="UP000004691">
    <property type="component" value="Unassembled WGS sequence"/>
</dbReference>
<dbReference type="CDD" id="cd16334">
    <property type="entry name" value="LppX-like"/>
    <property type="match status" value="1"/>
</dbReference>
<dbReference type="HOGENOM" id="CLU_074100_2_0_11"/>
<reference evidence="5 6" key="1">
    <citation type="submission" date="2012-01" db="EMBL/GenBank/DDBJ databases">
        <title>Improved High-Quality Draft sequence of Saccharomonospora xinjiangensis XJ-54.</title>
        <authorList>
            <consortium name="US DOE Joint Genome Institute"/>
            <person name="Lucas S."/>
            <person name="Han J."/>
            <person name="Lapidus A."/>
            <person name="Cheng J.-F."/>
            <person name="Goodwin L."/>
            <person name="Pitluck S."/>
            <person name="Peters L."/>
            <person name="Mikhailova N."/>
            <person name="Teshima H."/>
            <person name="Detter J.C."/>
            <person name="Han C."/>
            <person name="Tapia R."/>
            <person name="Land M."/>
            <person name="Hauser L."/>
            <person name="Kyrpides N."/>
            <person name="Ivanova N."/>
            <person name="Pagani I."/>
            <person name="Brambilla E.-M."/>
            <person name="Klenk H.-P."/>
            <person name="Woyke T."/>
        </authorList>
    </citation>
    <scope>NUCLEOTIDE SEQUENCE [LARGE SCALE GENOMIC DNA]</scope>
    <source>
        <strain evidence="5 6">XJ-54</strain>
    </source>
</reference>
<dbReference type="InterPro" id="IPR009830">
    <property type="entry name" value="LppX/LprAFG"/>
</dbReference>
<dbReference type="InterPro" id="IPR029046">
    <property type="entry name" value="LolA/LolB/LppX"/>
</dbReference>
<dbReference type="OrthoDB" id="3635284at2"/>
<dbReference type="eggNOG" id="ENOG5031MUE">
    <property type="taxonomic scope" value="Bacteria"/>
</dbReference>
<keyword evidence="6" id="KW-1185">Reference proteome</keyword>
<dbReference type="EMBL" id="JH636049">
    <property type="protein sequence ID" value="EID53504.1"/>
    <property type="molecule type" value="Genomic_DNA"/>
</dbReference>
<keyword evidence="3" id="KW-0472">Membrane</keyword>
<proteinExistence type="inferred from homology"/>
<comment type="subcellular location">
    <subcellularLocation>
        <location evidence="1">Cell envelope</location>
    </subcellularLocation>
</comment>
<evidence type="ECO:0000313" key="6">
    <source>
        <dbReference type="Proteomes" id="UP000004691"/>
    </source>
</evidence>
<keyword evidence="3" id="KW-1003">Cell membrane</keyword>
<evidence type="ECO:0008006" key="7">
    <source>
        <dbReference type="Google" id="ProtNLM"/>
    </source>
</evidence>
<evidence type="ECO:0000256" key="2">
    <source>
        <dbReference type="ARBA" id="ARBA00009194"/>
    </source>
</evidence>
<evidence type="ECO:0000256" key="4">
    <source>
        <dbReference type="SAM" id="SignalP"/>
    </source>
</evidence>
<feature type="chain" id="PRO_5038987323" description="Lipoprotein LprG" evidence="4">
    <location>
        <begin position="25"/>
        <end position="239"/>
    </location>
</feature>
<feature type="signal peptide" evidence="4">
    <location>
        <begin position="1"/>
        <end position="24"/>
    </location>
</feature>
<evidence type="ECO:0000313" key="5">
    <source>
        <dbReference type="EMBL" id="EID53504.1"/>
    </source>
</evidence>
<dbReference type="Gene3D" id="2.50.20.20">
    <property type="match status" value="1"/>
</dbReference>
<dbReference type="Pfam" id="PF07161">
    <property type="entry name" value="LppX_LprAFG"/>
    <property type="match status" value="1"/>
</dbReference>
<name>I0V051_9PSEU</name>
<dbReference type="STRING" id="882086.SacxiDRAFT_1252"/>
<evidence type="ECO:0000256" key="1">
    <source>
        <dbReference type="ARBA" id="ARBA00004196"/>
    </source>
</evidence>
<comment type="similarity">
    <text evidence="2">Belongs to the LppX/LprAFG lipoprotein family.</text>
</comment>
<dbReference type="GO" id="GO:0030313">
    <property type="term" value="C:cell envelope"/>
    <property type="evidence" value="ECO:0007669"/>
    <property type="project" value="UniProtKB-SubCell"/>
</dbReference>
<gene>
    <name evidence="5" type="ORF">SacxiDRAFT_1252</name>
</gene>